<dbReference type="EMBL" id="BAABGR010000015">
    <property type="protein sequence ID" value="GAA4515442.1"/>
    <property type="molecule type" value="Genomic_DNA"/>
</dbReference>
<proteinExistence type="predicted"/>
<keyword evidence="1" id="KW-0732">Signal</keyword>
<dbReference type="InterPro" id="IPR021314">
    <property type="entry name" value="DUF2911"/>
</dbReference>
<accession>A0ABP8R1K7</accession>
<gene>
    <name evidence="2" type="ORF">GCM10023173_13250</name>
</gene>
<evidence type="ECO:0000256" key="1">
    <source>
        <dbReference type="SAM" id="SignalP"/>
    </source>
</evidence>
<evidence type="ECO:0000313" key="2">
    <source>
        <dbReference type="EMBL" id="GAA4515442.1"/>
    </source>
</evidence>
<comment type="caution">
    <text evidence="2">The sequence shown here is derived from an EMBL/GenBank/DDBJ whole genome shotgun (WGS) entry which is preliminary data.</text>
</comment>
<dbReference type="RefSeq" id="WP_345066425.1">
    <property type="nucleotide sequence ID" value="NZ_BAABGR010000015.1"/>
</dbReference>
<feature type="signal peptide" evidence="1">
    <location>
        <begin position="1"/>
        <end position="22"/>
    </location>
</feature>
<evidence type="ECO:0000313" key="3">
    <source>
        <dbReference type="Proteomes" id="UP001500394"/>
    </source>
</evidence>
<sequence length="279" mass="31102">MKNVLLSIATATALFLTTEATAQVKLPPASSSTTITQGLGIKNITLTYQRPNIKGRKVFGDLVPYNEVWRTGANTIPNISFEEDVTIEGHTVPAGTYGLFTIPTPSEWTIILSKNPKQWGAYQYKQEEDFLRFKVKPKTLTEKVETFTITFEDVTTNSTNLSLAWENTKVSFNIKADQTKEIMSSIEKAMQGEKKPYFQAAQYYYSNNLDIKKAAEWIKLADEGNTQAPHIKYWKSLILAKAGDKAGAKKAAEEGIEMAKKANNGEYIKLNSQALNAVK</sequence>
<organism evidence="2 3">
    <name type="scientific">Sphingobacterium thermophilum</name>
    <dbReference type="NCBI Taxonomy" id="768534"/>
    <lineage>
        <taxon>Bacteria</taxon>
        <taxon>Pseudomonadati</taxon>
        <taxon>Bacteroidota</taxon>
        <taxon>Sphingobacteriia</taxon>
        <taxon>Sphingobacteriales</taxon>
        <taxon>Sphingobacteriaceae</taxon>
        <taxon>Sphingobacterium</taxon>
    </lineage>
</organism>
<feature type="chain" id="PRO_5046611635" evidence="1">
    <location>
        <begin position="23"/>
        <end position="279"/>
    </location>
</feature>
<reference evidence="3" key="1">
    <citation type="journal article" date="2019" name="Int. J. Syst. Evol. Microbiol.">
        <title>The Global Catalogue of Microorganisms (GCM) 10K type strain sequencing project: providing services to taxonomists for standard genome sequencing and annotation.</title>
        <authorList>
            <consortium name="The Broad Institute Genomics Platform"/>
            <consortium name="The Broad Institute Genome Sequencing Center for Infectious Disease"/>
            <person name="Wu L."/>
            <person name="Ma J."/>
        </authorList>
    </citation>
    <scope>NUCLEOTIDE SEQUENCE [LARGE SCALE GENOMIC DNA]</scope>
    <source>
        <strain evidence="3">JCM 17858</strain>
    </source>
</reference>
<dbReference type="Proteomes" id="UP001500394">
    <property type="component" value="Unassembled WGS sequence"/>
</dbReference>
<dbReference type="Pfam" id="PF11138">
    <property type="entry name" value="DUF2911"/>
    <property type="match status" value="1"/>
</dbReference>
<keyword evidence="3" id="KW-1185">Reference proteome</keyword>
<name>A0ABP8R1K7_9SPHI</name>
<protein>
    <submittedName>
        <fullName evidence="2">DUF2911 domain-containing protein</fullName>
    </submittedName>
</protein>